<comment type="caution">
    <text evidence="2">The sequence shown here is derived from an EMBL/GenBank/DDBJ whole genome shotgun (WGS) entry which is preliminary data.</text>
</comment>
<protein>
    <submittedName>
        <fullName evidence="2">Uncharacterized protein</fullName>
    </submittedName>
</protein>
<feature type="compositionally biased region" description="Polar residues" evidence="1">
    <location>
        <begin position="389"/>
        <end position="404"/>
    </location>
</feature>
<feature type="compositionally biased region" description="Pro residues" evidence="1">
    <location>
        <begin position="507"/>
        <end position="516"/>
    </location>
</feature>
<feature type="compositionally biased region" description="Pro residues" evidence="1">
    <location>
        <begin position="614"/>
        <end position="623"/>
    </location>
</feature>
<proteinExistence type="predicted"/>
<dbReference type="Proteomes" id="UP000078240">
    <property type="component" value="Unassembled WGS sequence"/>
</dbReference>
<sequence>MVSFFGIKLGGDKKKAQKNQGKQPPQQWNRIDQNTLGQGQYFGQSQAPGRPQFPNASSRPGTSQNAAPPPSNWRAVFNNPGMASSMTDLTPPSMGALRHNASESNLRTNFANGSTTSLALPASLGGTGARPGTPSRPTTTKAEWVNPLHVHFCKSNSASRPGTPTVATPKSPLGQFEFDLKPAPAPTKAPTRTPADAPAEAQAEAPVEPAPRSKQNERQPVAERHGYPSPPGSDRSSDGAFPPLNPSLASAAPDLQPSTDNRRNAPSALSKVDRAAASLPSPTPSSPLTGSEDKPDTPVIRNVPARRDTLAFHQPRRLSVKMEFDDERQKEARKTQHIEGFRGNFADFNFGATAKSPSFDMPAVNSVDTSSGERPSVSTESAQARERVQSPSIAGSFSQRSVRSPESPMSRPSVSTSVSAMSSYNERPESPVIKLPAGAPRENSRRTGPPPAAVGARRGNANPFGRTSPPRGFNTRFDSAKQTRAPPPRPLFPTPNLASHEGASPSPRSPYGPPPNQNNYIRDDIEPPRRPRSRPPSSPFSRPPMAGDFPKSKGLPRGRQPEKPRCSTEDNNDDDDGSVYDDPAWPEFDRAEPRYSAMPAPLATPRSDPNRSPALPPRLPSPTFPSLAKSISTSSEDLAKSLELHFDAPLSSGLIPSLEQRPGPSSGEVSPKRVEAKKAPPRPAVMTLPPSSSSKDVSAMKSPVEPRFQGGFI</sequence>
<evidence type="ECO:0000256" key="1">
    <source>
        <dbReference type="SAM" id="MobiDB-lite"/>
    </source>
</evidence>
<dbReference type="EMBL" id="LSBH01000012">
    <property type="protein sequence ID" value="OAQ67399.1"/>
    <property type="molecule type" value="Genomic_DNA"/>
</dbReference>
<feature type="compositionally biased region" description="Polar residues" evidence="1">
    <location>
        <begin position="102"/>
        <end position="118"/>
    </location>
</feature>
<feature type="compositionally biased region" description="Low complexity" evidence="1">
    <location>
        <begin position="186"/>
        <end position="207"/>
    </location>
</feature>
<feature type="compositionally biased region" description="Polar residues" evidence="1">
    <location>
        <begin position="154"/>
        <end position="168"/>
    </location>
</feature>
<feature type="region of interest" description="Disordered" evidence="1">
    <location>
        <begin position="652"/>
        <end position="713"/>
    </location>
</feature>
<feature type="compositionally biased region" description="Polar residues" evidence="1">
    <location>
        <begin position="366"/>
        <end position="382"/>
    </location>
</feature>
<feature type="compositionally biased region" description="Basic and acidic residues" evidence="1">
    <location>
        <begin position="559"/>
        <end position="568"/>
    </location>
</feature>
<organism evidence="2 3">
    <name type="scientific">Purpureocillium lilacinum</name>
    <name type="common">Paecilomyces lilacinus</name>
    <dbReference type="NCBI Taxonomy" id="33203"/>
    <lineage>
        <taxon>Eukaryota</taxon>
        <taxon>Fungi</taxon>
        <taxon>Dikarya</taxon>
        <taxon>Ascomycota</taxon>
        <taxon>Pezizomycotina</taxon>
        <taxon>Sordariomycetes</taxon>
        <taxon>Hypocreomycetidae</taxon>
        <taxon>Hypocreales</taxon>
        <taxon>Ophiocordycipitaceae</taxon>
        <taxon>Purpureocillium</taxon>
    </lineage>
</organism>
<feature type="compositionally biased region" description="Low complexity" evidence="1">
    <location>
        <begin position="407"/>
        <end position="423"/>
    </location>
</feature>
<name>A0A179FQT8_PURLI</name>
<feature type="compositionally biased region" description="Basic and acidic residues" evidence="1">
    <location>
        <begin position="320"/>
        <end position="340"/>
    </location>
</feature>
<feature type="compositionally biased region" description="Polar residues" evidence="1">
    <location>
        <begin position="81"/>
        <end position="90"/>
    </location>
</feature>
<dbReference type="AlphaFoldDB" id="A0A179FQT8"/>
<feature type="compositionally biased region" description="Polar residues" evidence="1">
    <location>
        <begin position="54"/>
        <end position="66"/>
    </location>
</feature>
<feature type="compositionally biased region" description="Low complexity" evidence="1">
    <location>
        <begin position="689"/>
        <end position="703"/>
    </location>
</feature>
<feature type="region of interest" description="Disordered" evidence="1">
    <location>
        <begin position="153"/>
        <end position="635"/>
    </location>
</feature>
<feature type="compositionally biased region" description="Polar residues" evidence="1">
    <location>
        <begin position="18"/>
        <end position="47"/>
    </location>
</feature>
<accession>A0A179FQT8</accession>
<feature type="compositionally biased region" description="Low complexity" evidence="1">
    <location>
        <begin position="232"/>
        <end position="253"/>
    </location>
</feature>
<feature type="region of interest" description="Disordered" evidence="1">
    <location>
        <begin position="1"/>
        <end position="141"/>
    </location>
</feature>
<reference evidence="2 3" key="1">
    <citation type="submission" date="2016-01" db="EMBL/GenBank/DDBJ databases">
        <title>Biosynthesis of antibiotic leucinostatins and their inhibition on Phytophthora in bio-control Purpureocillium lilacinum.</title>
        <authorList>
            <person name="Wang G."/>
            <person name="Liu Z."/>
            <person name="Lin R."/>
            <person name="Li E."/>
            <person name="Mao Z."/>
            <person name="Ling J."/>
            <person name="Yin W."/>
            <person name="Xie B."/>
        </authorList>
    </citation>
    <scope>NUCLEOTIDE SEQUENCE [LARGE SCALE GENOMIC DNA]</scope>
    <source>
        <strain evidence="2">PLBJ-1</strain>
    </source>
</reference>
<evidence type="ECO:0000313" key="3">
    <source>
        <dbReference type="Proteomes" id="UP000078240"/>
    </source>
</evidence>
<feature type="compositionally biased region" description="Acidic residues" evidence="1">
    <location>
        <begin position="570"/>
        <end position="579"/>
    </location>
</feature>
<gene>
    <name evidence="2" type="ORF">VFPBJ_10994</name>
</gene>
<evidence type="ECO:0000313" key="2">
    <source>
        <dbReference type="EMBL" id="OAQ67399.1"/>
    </source>
</evidence>
<feature type="compositionally biased region" description="Basic and acidic residues" evidence="1">
    <location>
        <begin position="214"/>
        <end position="226"/>
    </location>
</feature>